<protein>
    <recommendedName>
        <fullName evidence="7">C3H1-type domain-containing protein</fullName>
    </recommendedName>
</protein>
<dbReference type="Gene3D" id="3.30.1370.210">
    <property type="match status" value="1"/>
</dbReference>
<dbReference type="AlphaFoldDB" id="A0AAE1MUB2"/>
<dbReference type="GO" id="GO:0003677">
    <property type="term" value="F:DNA binding"/>
    <property type="evidence" value="ECO:0007669"/>
    <property type="project" value="UniProtKB-KW"/>
</dbReference>
<evidence type="ECO:0000256" key="6">
    <source>
        <dbReference type="SAM" id="MobiDB-lite"/>
    </source>
</evidence>
<comment type="caution">
    <text evidence="8">The sequence shown here is derived from an EMBL/GenBank/DDBJ whole genome shotgun (WGS) entry which is preliminary data.</text>
</comment>
<keyword evidence="9" id="KW-1185">Reference proteome</keyword>
<keyword evidence="3 5" id="KW-0862">Zinc</keyword>
<gene>
    <name evidence="8" type="ORF">QN277_017795</name>
</gene>
<dbReference type="SMART" id="SM00356">
    <property type="entry name" value="ZnF_C3H1"/>
    <property type="match status" value="2"/>
</dbReference>
<evidence type="ECO:0000256" key="4">
    <source>
        <dbReference type="ARBA" id="ARBA00023125"/>
    </source>
</evidence>
<dbReference type="PANTHER" id="PTHR14493">
    <property type="entry name" value="UNKEMPT FAMILY MEMBER"/>
    <property type="match status" value="1"/>
</dbReference>
<feature type="zinc finger region" description="C3H1-type" evidence="5">
    <location>
        <begin position="125"/>
        <end position="152"/>
    </location>
</feature>
<keyword evidence="1 5" id="KW-0479">Metal-binding</keyword>
<evidence type="ECO:0000259" key="7">
    <source>
        <dbReference type="PROSITE" id="PS50103"/>
    </source>
</evidence>
<evidence type="ECO:0000256" key="5">
    <source>
        <dbReference type="PROSITE-ProRule" id="PRU00723"/>
    </source>
</evidence>
<evidence type="ECO:0000256" key="3">
    <source>
        <dbReference type="ARBA" id="ARBA00022833"/>
    </source>
</evidence>
<dbReference type="PROSITE" id="PS50103">
    <property type="entry name" value="ZF_C3H1"/>
    <property type="match status" value="1"/>
</dbReference>
<organism evidence="8 9">
    <name type="scientific">Acacia crassicarpa</name>
    <name type="common">northern wattle</name>
    <dbReference type="NCBI Taxonomy" id="499986"/>
    <lineage>
        <taxon>Eukaryota</taxon>
        <taxon>Viridiplantae</taxon>
        <taxon>Streptophyta</taxon>
        <taxon>Embryophyta</taxon>
        <taxon>Tracheophyta</taxon>
        <taxon>Spermatophyta</taxon>
        <taxon>Magnoliopsida</taxon>
        <taxon>eudicotyledons</taxon>
        <taxon>Gunneridae</taxon>
        <taxon>Pentapetalae</taxon>
        <taxon>rosids</taxon>
        <taxon>fabids</taxon>
        <taxon>Fabales</taxon>
        <taxon>Fabaceae</taxon>
        <taxon>Caesalpinioideae</taxon>
        <taxon>mimosoid clade</taxon>
        <taxon>Acacieae</taxon>
        <taxon>Acacia</taxon>
    </lineage>
</organism>
<evidence type="ECO:0000313" key="8">
    <source>
        <dbReference type="EMBL" id="KAK4274598.1"/>
    </source>
</evidence>
<feature type="domain" description="C3H1-type" evidence="7">
    <location>
        <begin position="125"/>
        <end position="152"/>
    </location>
</feature>
<evidence type="ECO:0000313" key="9">
    <source>
        <dbReference type="Proteomes" id="UP001293593"/>
    </source>
</evidence>
<name>A0AAE1MUB2_9FABA</name>
<dbReference type="Pfam" id="PF25512">
    <property type="entry name" value="zf-CCCH_AtC3H23"/>
    <property type="match status" value="1"/>
</dbReference>
<sequence length="336" mass="37346">MIREPTPFVLPNLQTPPCLSDNSPGAAPPSPSSFPVPISTDAGAADSSVLLLHHPLLSNDCTLLELHSLAQDFDMPFDAFSSNQFRMYEFKIRRCPRGGRTHDWTRCPFAHPGEKARRRDPCRFPYSATPCPDFRHANCKKGDSCDFAHGVFECWLHPSRYRTQLCKDATKCRRRVCFFAHTLDQLRVLTRASVESTVASPIRRSLDSSRTGSSFISSPTSVLTSSLPDSSPLSPGNSRYGGDTYNALSEIVTSMRNIQLDSKRKVSGFGSPRGSIVRPGFSSLQVTQKWARTHKSGPGSADLWDSSHEEEVPMERVESGKDLRTKIYAKLSYENS</sequence>
<keyword evidence="2 5" id="KW-0863">Zinc-finger</keyword>
<feature type="region of interest" description="Disordered" evidence="6">
    <location>
        <begin position="11"/>
        <end position="39"/>
    </location>
</feature>
<accession>A0AAE1MUB2</accession>
<feature type="region of interest" description="Disordered" evidence="6">
    <location>
        <begin position="294"/>
        <end position="318"/>
    </location>
</feature>
<dbReference type="InterPro" id="IPR057444">
    <property type="entry name" value="Znf-CCCH_AtC3H23-like"/>
</dbReference>
<evidence type="ECO:0000256" key="1">
    <source>
        <dbReference type="ARBA" id="ARBA00022723"/>
    </source>
</evidence>
<evidence type="ECO:0000256" key="2">
    <source>
        <dbReference type="ARBA" id="ARBA00022771"/>
    </source>
</evidence>
<reference evidence="8" key="1">
    <citation type="submission" date="2023-10" db="EMBL/GenBank/DDBJ databases">
        <title>Chromosome-level genome of the transformable northern wattle, Acacia crassicarpa.</title>
        <authorList>
            <person name="Massaro I."/>
            <person name="Sinha N.R."/>
            <person name="Poethig S."/>
            <person name="Leichty A.R."/>
        </authorList>
    </citation>
    <scope>NUCLEOTIDE SEQUENCE</scope>
    <source>
        <strain evidence="8">Acra3RX</strain>
        <tissue evidence="8">Leaf</tissue>
    </source>
</reference>
<dbReference type="InterPro" id="IPR000571">
    <property type="entry name" value="Znf_CCCH"/>
</dbReference>
<feature type="region of interest" description="Disordered" evidence="6">
    <location>
        <begin position="200"/>
        <end position="239"/>
    </location>
</feature>
<dbReference type="EMBL" id="JAWXYG010000004">
    <property type="protein sequence ID" value="KAK4274598.1"/>
    <property type="molecule type" value="Genomic_DNA"/>
</dbReference>
<feature type="compositionally biased region" description="Low complexity" evidence="6">
    <location>
        <begin position="213"/>
        <end position="238"/>
    </location>
</feature>
<proteinExistence type="predicted"/>
<dbReference type="Proteomes" id="UP001293593">
    <property type="component" value="Unassembled WGS sequence"/>
</dbReference>
<dbReference type="InterPro" id="IPR045234">
    <property type="entry name" value="Unkempt-like"/>
</dbReference>
<feature type="compositionally biased region" description="Basic and acidic residues" evidence="6">
    <location>
        <begin position="305"/>
        <end position="318"/>
    </location>
</feature>
<dbReference type="GO" id="GO:0008270">
    <property type="term" value="F:zinc ion binding"/>
    <property type="evidence" value="ECO:0007669"/>
    <property type="project" value="UniProtKB-KW"/>
</dbReference>
<keyword evidence="4" id="KW-0238">DNA-binding</keyword>
<dbReference type="PANTHER" id="PTHR14493:SF147">
    <property type="entry name" value="ZINC FINGER CCCH DOMAIN-CONTAINING PROTEIN 23"/>
    <property type="match status" value="1"/>
</dbReference>